<dbReference type="EMBL" id="BOMH01000031">
    <property type="protein sequence ID" value="GID66195.1"/>
    <property type="molecule type" value="Genomic_DNA"/>
</dbReference>
<dbReference type="RefSeq" id="WP_203742723.1">
    <property type="nucleotide sequence ID" value="NZ_BOMH01000031.1"/>
</dbReference>
<organism evidence="1 2">
    <name type="scientific">Actinoplanes cyaneus</name>
    <dbReference type="NCBI Taxonomy" id="52696"/>
    <lineage>
        <taxon>Bacteria</taxon>
        <taxon>Bacillati</taxon>
        <taxon>Actinomycetota</taxon>
        <taxon>Actinomycetes</taxon>
        <taxon>Micromonosporales</taxon>
        <taxon>Micromonosporaceae</taxon>
        <taxon>Actinoplanes</taxon>
    </lineage>
</organism>
<evidence type="ECO:0000313" key="2">
    <source>
        <dbReference type="Proteomes" id="UP000619479"/>
    </source>
</evidence>
<gene>
    <name evidence="1" type="ORF">Acy02nite_40760</name>
</gene>
<sequence length="281" mass="28966">MYTATPPTPAAPGTAAPPVVLPLARIEPAIFGPGGPFGGDDRIYFTDLLTSYGLPAPAPEQFDRPRNSFTEMVEALVARLGPAARSLELAVFCGVTPDVQPGFPGGRLADLVPGLSLAFALFDQGLAGPYTALDVLARTVPADTTRHAALFVLDQSTLLHSEPVPGRLRVDRDGAVAVVLGGDGELGTIRPLGTVAVPAGEQAARLAAIERELAVDVVVAGPGLAAHRVEGSPAAVPGLPATGTWLTLAAHATAWRGRRVLLADYDADQQRLGACTVELAP</sequence>
<evidence type="ECO:0000313" key="1">
    <source>
        <dbReference type="EMBL" id="GID66195.1"/>
    </source>
</evidence>
<comment type="caution">
    <text evidence="1">The sequence shown here is derived from an EMBL/GenBank/DDBJ whole genome shotgun (WGS) entry which is preliminary data.</text>
</comment>
<dbReference type="AlphaFoldDB" id="A0A919IHK6"/>
<accession>A0A919IHK6</accession>
<keyword evidence="2" id="KW-1185">Reference proteome</keyword>
<dbReference type="InterPro" id="IPR016039">
    <property type="entry name" value="Thiolase-like"/>
</dbReference>
<name>A0A919IHK6_9ACTN</name>
<proteinExistence type="predicted"/>
<dbReference type="Proteomes" id="UP000619479">
    <property type="component" value="Unassembled WGS sequence"/>
</dbReference>
<protein>
    <submittedName>
        <fullName evidence="1">Uncharacterized protein</fullName>
    </submittedName>
</protein>
<reference evidence="1" key="1">
    <citation type="submission" date="2021-01" db="EMBL/GenBank/DDBJ databases">
        <title>Whole genome shotgun sequence of Actinoplanes cyaneus NBRC 14990.</title>
        <authorList>
            <person name="Komaki H."/>
            <person name="Tamura T."/>
        </authorList>
    </citation>
    <scope>NUCLEOTIDE SEQUENCE</scope>
    <source>
        <strain evidence="1">NBRC 14990</strain>
    </source>
</reference>
<dbReference type="GO" id="GO:0016746">
    <property type="term" value="F:acyltransferase activity"/>
    <property type="evidence" value="ECO:0007669"/>
    <property type="project" value="InterPro"/>
</dbReference>
<dbReference type="SUPFAM" id="SSF53901">
    <property type="entry name" value="Thiolase-like"/>
    <property type="match status" value="1"/>
</dbReference>